<keyword evidence="2" id="KW-1185">Reference proteome</keyword>
<comment type="caution">
    <text evidence="1">The sequence shown here is derived from an EMBL/GenBank/DDBJ whole genome shotgun (WGS) entry which is preliminary data.</text>
</comment>
<name>A0ABN9RAH4_9DINO</name>
<dbReference type="EMBL" id="CAUYUJ010006043">
    <property type="protein sequence ID" value="CAK0815926.1"/>
    <property type="molecule type" value="Genomic_DNA"/>
</dbReference>
<evidence type="ECO:0000313" key="1">
    <source>
        <dbReference type="EMBL" id="CAK0815926.1"/>
    </source>
</evidence>
<proteinExistence type="predicted"/>
<accession>A0ABN9RAH4</accession>
<reference evidence="1" key="1">
    <citation type="submission" date="2023-10" db="EMBL/GenBank/DDBJ databases">
        <authorList>
            <person name="Chen Y."/>
            <person name="Shah S."/>
            <person name="Dougan E. K."/>
            <person name="Thang M."/>
            <person name="Chan C."/>
        </authorList>
    </citation>
    <scope>NUCLEOTIDE SEQUENCE [LARGE SCALE GENOMIC DNA]</scope>
</reference>
<sequence>SHRSSVALLSAPCAASPWRYSRDPPTSAASATHREKVPASYASGLLGGPPNARRPPARAADHCSSEVHAIQRRQAWPGPKSAQEWRTDHLGCATGTWTPSLYPDGDSSIFVAILAVPGALRSRLRLR</sequence>
<evidence type="ECO:0000313" key="2">
    <source>
        <dbReference type="Proteomes" id="UP001189429"/>
    </source>
</evidence>
<gene>
    <name evidence="1" type="ORF">PCOR1329_LOCUS19051</name>
</gene>
<dbReference type="Proteomes" id="UP001189429">
    <property type="component" value="Unassembled WGS sequence"/>
</dbReference>
<feature type="non-terminal residue" evidence="1">
    <location>
        <position position="1"/>
    </location>
</feature>
<organism evidence="1 2">
    <name type="scientific">Prorocentrum cordatum</name>
    <dbReference type="NCBI Taxonomy" id="2364126"/>
    <lineage>
        <taxon>Eukaryota</taxon>
        <taxon>Sar</taxon>
        <taxon>Alveolata</taxon>
        <taxon>Dinophyceae</taxon>
        <taxon>Prorocentrales</taxon>
        <taxon>Prorocentraceae</taxon>
        <taxon>Prorocentrum</taxon>
    </lineage>
</organism>
<protein>
    <submittedName>
        <fullName evidence="1">Uncharacterized protein</fullName>
    </submittedName>
</protein>